<dbReference type="SUPFAM" id="SSF50386">
    <property type="entry name" value="STI-like"/>
    <property type="match status" value="1"/>
</dbReference>
<dbReference type="Proteomes" id="UP000634136">
    <property type="component" value="Unassembled WGS sequence"/>
</dbReference>
<name>A0A834WDM7_9FABA</name>
<dbReference type="SMR" id="A0A834WDM7"/>
<evidence type="ECO:0000313" key="1">
    <source>
        <dbReference type="EMBL" id="KAF7813334.1"/>
    </source>
</evidence>
<dbReference type="GO" id="GO:0004866">
    <property type="term" value="F:endopeptidase inhibitor activity"/>
    <property type="evidence" value="ECO:0007669"/>
    <property type="project" value="InterPro"/>
</dbReference>
<proteinExistence type="predicted"/>
<comment type="caution">
    <text evidence="1">The sequence shown here is derived from an EMBL/GenBank/DDBJ whole genome shotgun (WGS) entry which is preliminary data.</text>
</comment>
<reference evidence="1" key="1">
    <citation type="submission" date="2020-09" db="EMBL/GenBank/DDBJ databases">
        <title>Genome-Enabled Discovery of Anthraquinone Biosynthesis in Senna tora.</title>
        <authorList>
            <person name="Kang S.-H."/>
            <person name="Pandey R.P."/>
            <person name="Lee C.-M."/>
            <person name="Sim J.-S."/>
            <person name="Jeong J.-T."/>
            <person name="Choi B.-S."/>
            <person name="Jung M."/>
            <person name="Ginzburg D."/>
            <person name="Zhao K."/>
            <person name="Won S.Y."/>
            <person name="Oh T.-J."/>
            <person name="Yu Y."/>
            <person name="Kim N.-H."/>
            <person name="Lee O.R."/>
            <person name="Lee T.-H."/>
            <person name="Bashyal P."/>
            <person name="Kim T.-S."/>
            <person name="Lee W.-H."/>
            <person name="Kawkins C."/>
            <person name="Kim C.-K."/>
            <person name="Kim J.S."/>
            <person name="Ahn B.O."/>
            <person name="Rhee S.Y."/>
            <person name="Sohng J.K."/>
        </authorList>
    </citation>
    <scope>NUCLEOTIDE SEQUENCE</scope>
    <source>
        <tissue evidence="1">Leaf</tissue>
    </source>
</reference>
<sequence length="195" mass="21498">MEINGTYMLLATSEAGASGIIKTAVIPERNHVCWLAIVEGEPNSTGLPVTVTSCHSSKPTNYVTTSSCLVFSFAYVPPNNCTNSSLWALNSYSINDVFITVAESGTTGGSTFYIKPSRSASAAKYTYWLNCNDDIFGYCTGVGVKKDNGYNRLFLLHGQYHDPLLLQFHKVHDYEKNVWLVTITRNRANMFVTVA</sequence>
<dbReference type="SMART" id="SM00452">
    <property type="entry name" value="STI"/>
    <property type="match status" value="1"/>
</dbReference>
<organism evidence="1 2">
    <name type="scientific">Senna tora</name>
    <dbReference type="NCBI Taxonomy" id="362788"/>
    <lineage>
        <taxon>Eukaryota</taxon>
        <taxon>Viridiplantae</taxon>
        <taxon>Streptophyta</taxon>
        <taxon>Embryophyta</taxon>
        <taxon>Tracheophyta</taxon>
        <taxon>Spermatophyta</taxon>
        <taxon>Magnoliopsida</taxon>
        <taxon>eudicotyledons</taxon>
        <taxon>Gunneridae</taxon>
        <taxon>Pentapetalae</taxon>
        <taxon>rosids</taxon>
        <taxon>fabids</taxon>
        <taxon>Fabales</taxon>
        <taxon>Fabaceae</taxon>
        <taxon>Caesalpinioideae</taxon>
        <taxon>Cassia clade</taxon>
        <taxon>Senna</taxon>
    </lineage>
</organism>
<dbReference type="EMBL" id="JAAIUW010000010">
    <property type="protein sequence ID" value="KAF7813334.1"/>
    <property type="molecule type" value="Genomic_DNA"/>
</dbReference>
<evidence type="ECO:0000313" key="2">
    <source>
        <dbReference type="Proteomes" id="UP000634136"/>
    </source>
</evidence>
<dbReference type="InterPro" id="IPR002160">
    <property type="entry name" value="Prot_inh_Kunz-lg"/>
</dbReference>
<accession>A0A834WDM7</accession>
<dbReference type="Pfam" id="PF00197">
    <property type="entry name" value="Kunitz_legume"/>
    <property type="match status" value="1"/>
</dbReference>
<protein>
    <submittedName>
        <fullName evidence="1">Trypsin inhibitor 1</fullName>
    </submittedName>
</protein>
<dbReference type="AlphaFoldDB" id="A0A834WDM7"/>
<dbReference type="Gene3D" id="2.80.10.50">
    <property type="match status" value="1"/>
</dbReference>
<gene>
    <name evidence="1" type="ORF">G2W53_034310</name>
</gene>
<keyword evidence="2" id="KW-1185">Reference proteome</keyword>
<dbReference type="InterPro" id="IPR011065">
    <property type="entry name" value="Kunitz_inhibitor_STI-like_sf"/>
</dbReference>